<dbReference type="NCBIfam" id="TIGR01730">
    <property type="entry name" value="RND_mfp"/>
    <property type="match status" value="1"/>
</dbReference>
<dbReference type="Pfam" id="PF25954">
    <property type="entry name" value="Beta-barrel_RND_2"/>
    <property type="match status" value="1"/>
</dbReference>
<feature type="transmembrane region" description="Helical" evidence="3">
    <location>
        <begin position="20"/>
        <end position="38"/>
    </location>
</feature>
<dbReference type="InterPro" id="IPR051909">
    <property type="entry name" value="MFP_Cation_Efflux"/>
</dbReference>
<dbReference type="Pfam" id="PF25917">
    <property type="entry name" value="BSH_RND"/>
    <property type="match status" value="1"/>
</dbReference>
<evidence type="ECO:0000256" key="2">
    <source>
        <dbReference type="ARBA" id="ARBA00022448"/>
    </source>
</evidence>
<keyword evidence="8" id="KW-1185">Reference proteome</keyword>
<proteinExistence type="inferred from homology"/>
<evidence type="ECO:0000259" key="6">
    <source>
        <dbReference type="Pfam" id="PF25975"/>
    </source>
</evidence>
<sequence length="438" mass="45106">MSDQFDSARDSLKTKYQRRLYASVAGAGLIVLCGAFAIHSRTTRATAEPVAAESATSAAASSTPTVSSAVDLAPEALSNLHLQIADAALRPGVRIITAPGVIAFNGKQLAQLSSPSRGRIEAVDVAVGDHVRAGQRLAVLDEFDLSDVRSQLASAQAALADATAAADAAHAALARGTELVDAGGIAQSELERRRAMTANADATLRSRQADLQKWRGMTQRLMPIDAAAKANGDLRTLAALSPRDSLGAVVAPFDGVVTAVSTAAGNIVDTSQSLVTVTDLSTVWLQVSVPEHDAAAVHAGQTVAVNVDAYPNQPFNGRVIDVADQADPNTGTVTVRCQVPNPGGLLRANLFATANIAAPLGHDSVLVPDSALQDVNGQTVVFVPAGQGHFLPRTVHTGVAESGMTEIVSGVKAGTPVVADGSYWLKAALMQTTIPDEG</sequence>
<evidence type="ECO:0000259" key="5">
    <source>
        <dbReference type="Pfam" id="PF25954"/>
    </source>
</evidence>
<keyword evidence="3" id="KW-0472">Membrane</keyword>
<name>A0ABR7PIE7_9BURK</name>
<dbReference type="InterPro" id="IPR058792">
    <property type="entry name" value="Beta-barrel_RND_2"/>
</dbReference>
<evidence type="ECO:0000256" key="1">
    <source>
        <dbReference type="ARBA" id="ARBA00009477"/>
    </source>
</evidence>
<dbReference type="InterPro" id="IPR058625">
    <property type="entry name" value="MdtA-like_BSH"/>
</dbReference>
<dbReference type="Gene3D" id="2.40.420.20">
    <property type="match status" value="1"/>
</dbReference>
<comment type="caution">
    <text evidence="7">The sequence shown here is derived from an EMBL/GenBank/DDBJ whole genome shotgun (WGS) entry which is preliminary data.</text>
</comment>
<dbReference type="Gene3D" id="2.40.30.170">
    <property type="match status" value="1"/>
</dbReference>
<feature type="domain" description="Multidrug resistance protein MdtA-like barrel-sandwich hybrid" evidence="4">
    <location>
        <begin position="114"/>
        <end position="279"/>
    </location>
</feature>
<reference evidence="7 8" key="1">
    <citation type="submission" date="2019-09" db="EMBL/GenBank/DDBJ databases">
        <title>Paraburkholderia podalyriae sp. nov., A South African Podalyria-associated rhizobium.</title>
        <authorList>
            <person name="Mavima L."/>
            <person name="Beukes C.W."/>
            <person name="Palmer M."/>
            <person name="De Meyer S.E."/>
            <person name="James E.K."/>
            <person name="Maluk M."/>
            <person name="Avontuur J.R."/>
            <person name="Chan W.Y."/>
            <person name="Venter S.N."/>
            <person name="Steenkamp E.T."/>
        </authorList>
    </citation>
    <scope>NUCLEOTIDE SEQUENCE [LARGE SCALE GENOMIC DNA]</scope>
    <source>
        <strain evidence="7 8">WC7.3b</strain>
    </source>
</reference>
<dbReference type="InterPro" id="IPR058649">
    <property type="entry name" value="CzcB_C"/>
</dbReference>
<dbReference type="InterPro" id="IPR006143">
    <property type="entry name" value="RND_pump_MFP"/>
</dbReference>
<dbReference type="SUPFAM" id="SSF111369">
    <property type="entry name" value="HlyD-like secretion proteins"/>
    <property type="match status" value="2"/>
</dbReference>
<keyword evidence="3" id="KW-0812">Transmembrane</keyword>
<feature type="domain" description="CzcB-like C-terminal circularly permuted SH3-like" evidence="6">
    <location>
        <begin position="365"/>
        <end position="426"/>
    </location>
</feature>
<gene>
    <name evidence="7" type="ORF">F6X42_02635</name>
</gene>
<dbReference type="EMBL" id="VZQQ01000002">
    <property type="protein sequence ID" value="MBC8745568.1"/>
    <property type="molecule type" value="Genomic_DNA"/>
</dbReference>
<dbReference type="Gene3D" id="2.40.50.100">
    <property type="match status" value="1"/>
</dbReference>
<comment type="similarity">
    <text evidence="1">Belongs to the membrane fusion protein (MFP) (TC 8.A.1) family.</text>
</comment>
<evidence type="ECO:0000313" key="8">
    <source>
        <dbReference type="Proteomes" id="UP000736373"/>
    </source>
</evidence>
<keyword evidence="3" id="KW-1133">Transmembrane helix</keyword>
<dbReference type="Pfam" id="PF25975">
    <property type="entry name" value="CzcB_C"/>
    <property type="match status" value="1"/>
</dbReference>
<evidence type="ECO:0000256" key="3">
    <source>
        <dbReference type="SAM" id="Phobius"/>
    </source>
</evidence>
<protein>
    <submittedName>
        <fullName evidence="7">Efflux RND transporter periplasmic adaptor subunit</fullName>
    </submittedName>
</protein>
<dbReference type="PANTHER" id="PTHR30097">
    <property type="entry name" value="CATION EFFLUX SYSTEM PROTEIN CUSB"/>
    <property type="match status" value="1"/>
</dbReference>
<evidence type="ECO:0000313" key="7">
    <source>
        <dbReference type="EMBL" id="MBC8745568.1"/>
    </source>
</evidence>
<evidence type="ECO:0000259" key="4">
    <source>
        <dbReference type="Pfam" id="PF25917"/>
    </source>
</evidence>
<dbReference type="Proteomes" id="UP000736373">
    <property type="component" value="Unassembled WGS sequence"/>
</dbReference>
<accession>A0ABR7PIE7</accession>
<feature type="domain" description="CusB-like beta-barrel" evidence="5">
    <location>
        <begin position="282"/>
        <end position="358"/>
    </location>
</feature>
<organism evidence="7 8">
    <name type="scientific">Paraburkholderia podalyriae</name>
    <dbReference type="NCBI Taxonomy" id="1938811"/>
    <lineage>
        <taxon>Bacteria</taxon>
        <taxon>Pseudomonadati</taxon>
        <taxon>Pseudomonadota</taxon>
        <taxon>Betaproteobacteria</taxon>
        <taxon>Burkholderiales</taxon>
        <taxon>Burkholderiaceae</taxon>
        <taxon>Paraburkholderia</taxon>
    </lineage>
</organism>
<keyword evidence="2" id="KW-0813">Transport</keyword>